<feature type="region of interest" description="Disordered" evidence="2">
    <location>
        <begin position="800"/>
        <end position="838"/>
    </location>
</feature>
<protein>
    <recommendedName>
        <fullName evidence="3">AAA+ ATPase domain-containing protein</fullName>
    </recommendedName>
</protein>
<evidence type="ECO:0000259" key="3">
    <source>
        <dbReference type="SMART" id="SM00382"/>
    </source>
</evidence>
<dbReference type="Gene3D" id="3.40.50.300">
    <property type="entry name" value="P-loop containing nucleotide triphosphate hydrolases"/>
    <property type="match status" value="1"/>
</dbReference>
<dbReference type="InterPro" id="IPR003959">
    <property type="entry name" value="ATPase_AAA_core"/>
</dbReference>
<evidence type="ECO:0000313" key="4">
    <source>
        <dbReference type="EMBL" id="PTE14419.1"/>
    </source>
</evidence>
<evidence type="ECO:0000313" key="5">
    <source>
        <dbReference type="Proteomes" id="UP000241899"/>
    </source>
</evidence>
<proteinExistence type="inferred from homology"/>
<dbReference type="Gene3D" id="1.10.8.60">
    <property type="match status" value="1"/>
</dbReference>
<dbReference type="GO" id="GO:0016887">
    <property type="term" value="F:ATP hydrolysis activity"/>
    <property type="evidence" value="ECO:0007669"/>
    <property type="project" value="InterPro"/>
</dbReference>
<dbReference type="SUPFAM" id="SSF140990">
    <property type="entry name" value="FtsH protease domain-like"/>
    <property type="match status" value="1"/>
</dbReference>
<keyword evidence="5" id="KW-1185">Reference proteome</keyword>
<dbReference type="AlphaFoldDB" id="A0A2T4J947"/>
<gene>
    <name evidence="4" type="ORF">C5F46_14930</name>
</gene>
<organism evidence="4 5">
    <name type="scientific">Phaeovulum veldkampii DSM 11550</name>
    <dbReference type="NCBI Taxonomy" id="1185920"/>
    <lineage>
        <taxon>Bacteria</taxon>
        <taxon>Pseudomonadati</taxon>
        <taxon>Pseudomonadota</taxon>
        <taxon>Alphaproteobacteria</taxon>
        <taxon>Rhodobacterales</taxon>
        <taxon>Paracoccaceae</taxon>
        <taxon>Phaeovulum</taxon>
    </lineage>
</organism>
<dbReference type="GO" id="GO:0005524">
    <property type="term" value="F:ATP binding"/>
    <property type="evidence" value="ECO:0007669"/>
    <property type="project" value="UniProtKB-KW"/>
</dbReference>
<dbReference type="Pfam" id="PF01434">
    <property type="entry name" value="Peptidase_M41"/>
    <property type="match status" value="1"/>
</dbReference>
<dbReference type="GO" id="GO:0004222">
    <property type="term" value="F:metalloendopeptidase activity"/>
    <property type="evidence" value="ECO:0007669"/>
    <property type="project" value="InterPro"/>
</dbReference>
<feature type="domain" description="AAA+ ATPase" evidence="3">
    <location>
        <begin position="376"/>
        <end position="516"/>
    </location>
</feature>
<dbReference type="PROSITE" id="PS00674">
    <property type="entry name" value="AAA"/>
    <property type="match status" value="1"/>
</dbReference>
<dbReference type="Pfam" id="PF00004">
    <property type="entry name" value="AAA"/>
    <property type="match status" value="1"/>
</dbReference>
<dbReference type="InterPro" id="IPR037219">
    <property type="entry name" value="Peptidase_M41-like"/>
</dbReference>
<dbReference type="PANTHER" id="PTHR23076">
    <property type="entry name" value="METALLOPROTEASE M41 FTSH"/>
    <property type="match status" value="1"/>
</dbReference>
<dbReference type="PANTHER" id="PTHR23076:SF97">
    <property type="entry name" value="ATP-DEPENDENT ZINC METALLOPROTEASE YME1L1"/>
    <property type="match status" value="1"/>
</dbReference>
<accession>A0A2T4J947</accession>
<dbReference type="SMART" id="SM00382">
    <property type="entry name" value="AAA"/>
    <property type="match status" value="1"/>
</dbReference>
<dbReference type="RefSeq" id="WP_107326126.1">
    <property type="nucleotide sequence ID" value="NZ_NHSP01000002.1"/>
</dbReference>
<dbReference type="GO" id="GO:0006508">
    <property type="term" value="P:proteolysis"/>
    <property type="evidence" value="ECO:0007669"/>
    <property type="project" value="InterPro"/>
</dbReference>
<keyword evidence="1" id="KW-0547">Nucleotide-binding</keyword>
<dbReference type="InterPro" id="IPR003960">
    <property type="entry name" value="ATPase_AAA_CS"/>
</dbReference>
<dbReference type="Gene3D" id="1.20.58.760">
    <property type="entry name" value="Peptidase M41"/>
    <property type="match status" value="1"/>
</dbReference>
<dbReference type="SUPFAM" id="SSF52540">
    <property type="entry name" value="P-loop containing nucleoside triphosphate hydrolases"/>
    <property type="match status" value="1"/>
</dbReference>
<dbReference type="EMBL" id="PZKF01000060">
    <property type="protein sequence ID" value="PTE14419.1"/>
    <property type="molecule type" value="Genomic_DNA"/>
</dbReference>
<feature type="region of interest" description="Disordered" evidence="2">
    <location>
        <begin position="55"/>
        <end position="91"/>
    </location>
</feature>
<feature type="compositionally biased region" description="Basic and acidic residues" evidence="2">
    <location>
        <begin position="810"/>
        <end position="822"/>
    </location>
</feature>
<evidence type="ECO:0000256" key="1">
    <source>
        <dbReference type="RuleBase" id="RU003651"/>
    </source>
</evidence>
<dbReference type="OrthoDB" id="9809379at2"/>
<dbReference type="CDD" id="cd19481">
    <property type="entry name" value="RecA-like_protease"/>
    <property type="match status" value="1"/>
</dbReference>
<dbReference type="GO" id="GO:0004176">
    <property type="term" value="F:ATP-dependent peptidase activity"/>
    <property type="evidence" value="ECO:0007669"/>
    <property type="project" value="InterPro"/>
</dbReference>
<evidence type="ECO:0000256" key="2">
    <source>
        <dbReference type="SAM" id="MobiDB-lite"/>
    </source>
</evidence>
<dbReference type="Proteomes" id="UP000241899">
    <property type="component" value="Unassembled WGS sequence"/>
</dbReference>
<reference evidence="4 5" key="1">
    <citation type="submission" date="2018-03" db="EMBL/GenBank/DDBJ databases">
        <title>Rhodobacter veldkampii.</title>
        <authorList>
            <person name="Meyer T.E."/>
            <person name="Miller S."/>
            <person name="Lodha T."/>
            <person name="Gandham S."/>
            <person name="Chintalapati S."/>
            <person name="Chintalapati V.R."/>
        </authorList>
    </citation>
    <scope>NUCLEOTIDE SEQUENCE [LARGE SCALE GENOMIC DNA]</scope>
    <source>
        <strain evidence="4 5">DSM 11550</strain>
    </source>
</reference>
<comment type="caution">
    <text evidence="4">The sequence shown here is derived from an EMBL/GenBank/DDBJ whole genome shotgun (WGS) entry which is preliminary data.</text>
</comment>
<name>A0A2T4J947_9RHOB</name>
<dbReference type="InterPro" id="IPR027417">
    <property type="entry name" value="P-loop_NTPase"/>
</dbReference>
<sequence>MPQSTTPTIAPTVSNNGDTAAVPAWRDFAAAIRESLVHEHPGWATVSGVITTHPPHKAAPDARASLGGRTQQAKPAMPPAATPTNPAKTAHAAPRTDLDDILDFVEAEAAQAAAELLADALPPLADGAGKEAPVHTLRPSAALAVARLAATFPSPAALYHALSAPGSLAVLAVNCPGLDETVYKLLEHLLARAPFWPDDAPLPLAMRAEETVLSKDARKSGVGPVGQMVSMFRTTLETRRAIVAVALAAGTLPSALRALKPQVIHLAPLDRSMLAWLLTDAYPDTGGDFEGGTVGVDLLPEDALCKGIGAEDLVLALRSPTLVGAIAALVAATTPGTPEGPGLADFPLPREVREPVEQMVADLRAWQAGELPWKDVSRGLLLAGPPGCGKTEVPRLIAKSAGINVISGSIADWSAEGGRGSEVVKAMREAFAKAAANAPSILFVDELDAVGDRDRVGDNNRTWTEYVVTALLAAMDGYDGLEGVVLMGATNHPERIDRAIRRPGRFDKVLSLGYPTHELIPAAIRWQAWPDLADIDLTGLAARAVGMSGADIAAWVRSARALARREWRPLGVEHLETALNELRPQMPDALRWQIAVHEAGHAVTGAATAVARPQMLAIQGGGGVTRQSLERRGQRRGDLIDALAIDLGGRAAELVVFGQPSGGAGGDSTSDLARATQTAATLELSLGLGEQLLWLGDPETVLTRLRVEPFLRARVEARLQEAQARALRIVEANRSVLEEMATALVRTSLLTGPALEALVAKVVPEPAAGSGHVTVDPIDQDGIVSPSAGQVGHRGAALLTLAPEQPHAPSARDLRTRQDRADNNNGAPDPDITQPFAA</sequence>
<keyword evidence="1" id="KW-0067">ATP-binding</keyword>
<dbReference type="InterPro" id="IPR003593">
    <property type="entry name" value="AAA+_ATPase"/>
</dbReference>
<feature type="compositionally biased region" description="Low complexity" evidence="2">
    <location>
        <begin position="82"/>
        <end position="91"/>
    </location>
</feature>
<comment type="similarity">
    <text evidence="1">Belongs to the AAA ATPase family.</text>
</comment>
<dbReference type="GO" id="GO:0005886">
    <property type="term" value="C:plasma membrane"/>
    <property type="evidence" value="ECO:0007669"/>
    <property type="project" value="TreeGrafter"/>
</dbReference>
<dbReference type="InterPro" id="IPR000642">
    <property type="entry name" value="Peptidase_M41"/>
</dbReference>
<dbReference type="GO" id="GO:0030163">
    <property type="term" value="P:protein catabolic process"/>
    <property type="evidence" value="ECO:0007669"/>
    <property type="project" value="TreeGrafter"/>
</dbReference>